<keyword evidence="11" id="KW-1185">Reference proteome</keyword>
<dbReference type="GO" id="GO:0042273">
    <property type="term" value="P:ribosomal large subunit biogenesis"/>
    <property type="evidence" value="ECO:0007669"/>
    <property type="project" value="InterPro"/>
</dbReference>
<evidence type="ECO:0000256" key="7">
    <source>
        <dbReference type="ARBA" id="ARBA00065913"/>
    </source>
</evidence>
<keyword evidence="2" id="KW-0488">Methylation</keyword>
<evidence type="ECO:0000256" key="8">
    <source>
        <dbReference type="ARBA" id="ARBA00070569"/>
    </source>
</evidence>
<evidence type="ECO:0000256" key="6">
    <source>
        <dbReference type="ARBA" id="ARBA00023242"/>
    </source>
</evidence>
<evidence type="ECO:0000313" key="10">
    <source>
        <dbReference type="EMBL" id="RMB90504.1"/>
    </source>
</evidence>
<organism evidence="10 11">
    <name type="scientific">Hirundo rustica rustica</name>
    <dbReference type="NCBI Taxonomy" id="333673"/>
    <lineage>
        <taxon>Eukaryota</taxon>
        <taxon>Metazoa</taxon>
        <taxon>Chordata</taxon>
        <taxon>Craniata</taxon>
        <taxon>Vertebrata</taxon>
        <taxon>Euteleostomi</taxon>
        <taxon>Archelosauria</taxon>
        <taxon>Archosauria</taxon>
        <taxon>Dinosauria</taxon>
        <taxon>Saurischia</taxon>
        <taxon>Theropoda</taxon>
        <taxon>Coelurosauria</taxon>
        <taxon>Aves</taxon>
        <taxon>Neognathae</taxon>
        <taxon>Neoaves</taxon>
        <taxon>Telluraves</taxon>
        <taxon>Australaves</taxon>
        <taxon>Passeriformes</taxon>
        <taxon>Sylvioidea</taxon>
        <taxon>Hirundinidae</taxon>
        <taxon>Hirundo</taxon>
    </lineage>
</organism>
<dbReference type="FunFam" id="2.130.10.10:FF:000287">
    <property type="entry name" value="WD repeat-containing protein 74"/>
    <property type="match status" value="1"/>
</dbReference>
<reference evidence="10 11" key="1">
    <citation type="submission" date="2018-07" db="EMBL/GenBank/DDBJ databases">
        <title>A high quality draft genome assembly of the barn swallow (H. rustica rustica).</title>
        <authorList>
            <person name="Formenti G."/>
            <person name="Chiara M."/>
            <person name="Poveda L."/>
            <person name="Francoijs K.-J."/>
            <person name="Bonisoli-Alquati A."/>
            <person name="Canova L."/>
            <person name="Gianfranceschi L."/>
            <person name="Horner D.S."/>
            <person name="Saino N."/>
        </authorList>
    </citation>
    <scope>NUCLEOTIDE SEQUENCE [LARGE SCALE GENOMIC DNA]</scope>
    <source>
        <strain evidence="10">Chelidonia</strain>
        <tissue evidence="10">Blood</tissue>
    </source>
</reference>
<dbReference type="GO" id="GO:0005730">
    <property type="term" value="C:nucleolus"/>
    <property type="evidence" value="ECO:0007669"/>
    <property type="project" value="UniProtKB-SubCell"/>
</dbReference>
<name>A0A3M0INV6_HIRRU</name>
<dbReference type="CDD" id="cd22857">
    <property type="entry name" value="WDR74"/>
    <property type="match status" value="1"/>
</dbReference>
<comment type="subcellular location">
    <subcellularLocation>
        <location evidence="1">Nucleus</location>
        <location evidence="1">Nucleolus</location>
    </subcellularLocation>
</comment>
<dbReference type="Proteomes" id="UP000269221">
    <property type="component" value="Unassembled WGS sequence"/>
</dbReference>
<dbReference type="OrthoDB" id="9219003at2759"/>
<accession>A0A3M0INV6</accession>
<dbReference type="Gene3D" id="2.130.10.10">
    <property type="entry name" value="YVTN repeat-like/Quinoprotein amine dehydrogenase"/>
    <property type="match status" value="2"/>
</dbReference>
<evidence type="ECO:0000256" key="2">
    <source>
        <dbReference type="ARBA" id="ARBA00022481"/>
    </source>
</evidence>
<sequence length="361" mass="39211">MAAPTRLYHVWVGAETGALKGVNLQRKEATNHLGGSGLSRARGVSALAWGDPAQTEVLVASLDRSVSVFSTEKGKFTGGRLCPGGDGAFCGLGVLGSSVVTAVESGLVQVWGEEEAEEPLQELQAGPGLCRMRQDPTRPHVVGTGGKENGLKVWDLQRPGEPLFRAKNVRNDWLDLRVPVWERDLRFLPGSQRIVTCTGHGQVRLYDPSTPRRRPVLDAAVGEAPLTALALPAGDTSVVVGSARGDVAVIDLRKGRVLRALKGFAGGVRGLQCHPRLPLVASVGLDRFLRLHELRDGRLRSKVYLKSRLTCLLLNTHLDWEAQEEPPPQKEAKEQEEDELWDALESVPTPRKGKKRKNPGL</sequence>
<proteinExistence type="predicted"/>
<dbReference type="AlphaFoldDB" id="A0A3M0INV6"/>
<evidence type="ECO:0000256" key="5">
    <source>
        <dbReference type="ARBA" id="ARBA00022737"/>
    </source>
</evidence>
<dbReference type="InterPro" id="IPR011047">
    <property type="entry name" value="Quinoprotein_ADH-like_sf"/>
</dbReference>
<dbReference type="FunFam" id="2.130.10.10:FF:000214">
    <property type="entry name" value="WD repeat-containing protein 74"/>
    <property type="match status" value="1"/>
</dbReference>
<comment type="subunit">
    <text evidence="7">Isoform 1 interacts (through WDR repeats) with NVL; the interaction is independent of RNA or pre-60S ribosome particles. Isoform 2 does not interact with NVL. Interacts with MTREX; the interaction dissociation in a late stage of rRNA synthesis is required for appropriate maturation of pre-60S particles and depends on the ATPase activity of NVL.</text>
</comment>
<protein>
    <recommendedName>
        <fullName evidence="8">WD repeat-containing protein 74</fullName>
    </recommendedName>
</protein>
<keyword evidence="3" id="KW-0597">Phosphoprotein</keyword>
<dbReference type="SMART" id="SM00320">
    <property type="entry name" value="WD40"/>
    <property type="match status" value="4"/>
</dbReference>
<dbReference type="InterPro" id="IPR037379">
    <property type="entry name" value="WDR74/Nsa1"/>
</dbReference>
<evidence type="ECO:0000256" key="3">
    <source>
        <dbReference type="ARBA" id="ARBA00022553"/>
    </source>
</evidence>
<dbReference type="GO" id="GO:0016070">
    <property type="term" value="P:RNA metabolic process"/>
    <property type="evidence" value="ECO:0007669"/>
    <property type="project" value="UniProtKB-ARBA"/>
</dbReference>
<feature type="compositionally biased region" description="Basic residues" evidence="9">
    <location>
        <begin position="351"/>
        <end position="361"/>
    </location>
</feature>
<gene>
    <name evidence="10" type="ORF">DUI87_33105</name>
</gene>
<dbReference type="PANTHER" id="PTHR16038:SF4">
    <property type="entry name" value="WD REPEAT-CONTAINING PROTEIN 74"/>
    <property type="match status" value="1"/>
</dbReference>
<keyword evidence="4" id="KW-0853">WD repeat</keyword>
<evidence type="ECO:0000313" key="11">
    <source>
        <dbReference type="Proteomes" id="UP000269221"/>
    </source>
</evidence>
<comment type="caution">
    <text evidence="10">The sequence shown here is derived from an EMBL/GenBank/DDBJ whole genome shotgun (WGS) entry which is preliminary data.</text>
</comment>
<dbReference type="PANTHER" id="PTHR16038">
    <property type="entry name" value="NOP SEVEN ASSOCIATED PROTEIN 1"/>
    <property type="match status" value="1"/>
</dbReference>
<dbReference type="InterPro" id="IPR015943">
    <property type="entry name" value="WD40/YVTN_repeat-like_dom_sf"/>
</dbReference>
<keyword evidence="5" id="KW-0677">Repeat</keyword>
<dbReference type="GO" id="GO:0030687">
    <property type="term" value="C:preribosome, large subunit precursor"/>
    <property type="evidence" value="ECO:0007669"/>
    <property type="project" value="TreeGrafter"/>
</dbReference>
<dbReference type="STRING" id="333673.A0A3M0INV6"/>
<dbReference type="SUPFAM" id="SSF50998">
    <property type="entry name" value="Quinoprotein alcohol dehydrogenase-like"/>
    <property type="match status" value="1"/>
</dbReference>
<feature type="region of interest" description="Disordered" evidence="9">
    <location>
        <begin position="322"/>
        <end position="361"/>
    </location>
</feature>
<keyword evidence="6" id="KW-0539">Nucleus</keyword>
<evidence type="ECO:0000256" key="1">
    <source>
        <dbReference type="ARBA" id="ARBA00004604"/>
    </source>
</evidence>
<dbReference type="InterPro" id="IPR001680">
    <property type="entry name" value="WD40_rpt"/>
</dbReference>
<dbReference type="EMBL" id="QRBI01000249">
    <property type="protein sequence ID" value="RMB90504.1"/>
    <property type="molecule type" value="Genomic_DNA"/>
</dbReference>
<evidence type="ECO:0000256" key="4">
    <source>
        <dbReference type="ARBA" id="ARBA00022574"/>
    </source>
</evidence>
<evidence type="ECO:0000256" key="9">
    <source>
        <dbReference type="SAM" id="MobiDB-lite"/>
    </source>
</evidence>